<protein>
    <submittedName>
        <fullName evidence="7">ABC transporter-like</fullName>
    </submittedName>
</protein>
<evidence type="ECO:0000313" key="8">
    <source>
        <dbReference type="Proteomes" id="UP000237000"/>
    </source>
</evidence>
<dbReference type="Proteomes" id="UP000237000">
    <property type="component" value="Unassembled WGS sequence"/>
</dbReference>
<keyword evidence="3 5" id="KW-1133">Transmembrane helix</keyword>
<dbReference type="InterPro" id="IPR036640">
    <property type="entry name" value="ABC1_TM_sf"/>
</dbReference>
<dbReference type="PANTHER" id="PTHR43394">
    <property type="entry name" value="ATP-DEPENDENT PERMEASE MDL1, MITOCHONDRIAL"/>
    <property type="match status" value="1"/>
</dbReference>
<dbReference type="InterPro" id="IPR039421">
    <property type="entry name" value="Type_1_exporter"/>
</dbReference>
<dbReference type="InParanoid" id="A0A2P5DQ61"/>
<reference evidence="8" key="1">
    <citation type="submission" date="2016-06" db="EMBL/GenBank/DDBJ databases">
        <title>Parallel loss of symbiosis genes in relatives of nitrogen-fixing non-legume Parasponia.</title>
        <authorList>
            <person name="Van Velzen R."/>
            <person name="Holmer R."/>
            <person name="Bu F."/>
            <person name="Rutten L."/>
            <person name="Van Zeijl A."/>
            <person name="Liu W."/>
            <person name="Santuari L."/>
            <person name="Cao Q."/>
            <person name="Sharma T."/>
            <person name="Shen D."/>
            <person name="Roswanjaya Y."/>
            <person name="Wardhani T."/>
            <person name="Kalhor M.S."/>
            <person name="Jansen J."/>
            <person name="Van den Hoogen J."/>
            <person name="Gungor B."/>
            <person name="Hartog M."/>
            <person name="Hontelez J."/>
            <person name="Verver J."/>
            <person name="Yang W.-C."/>
            <person name="Schijlen E."/>
            <person name="Repin R."/>
            <person name="Schilthuizen M."/>
            <person name="Schranz E."/>
            <person name="Heidstra R."/>
            <person name="Miyata K."/>
            <person name="Fedorova E."/>
            <person name="Kohlen W."/>
            <person name="Bisseling T."/>
            <person name="Smit S."/>
            <person name="Geurts R."/>
        </authorList>
    </citation>
    <scope>NUCLEOTIDE SEQUENCE [LARGE SCALE GENOMIC DNA]</scope>
    <source>
        <strain evidence="8">cv. RG33-2</strain>
    </source>
</reference>
<feature type="domain" description="ABC transporter" evidence="6">
    <location>
        <begin position="97"/>
        <end position="173"/>
    </location>
</feature>
<dbReference type="Gene3D" id="3.40.50.300">
    <property type="entry name" value="P-loop containing nucleotide triphosphate hydrolases"/>
    <property type="match status" value="1"/>
</dbReference>
<dbReference type="AlphaFoldDB" id="A0A2P5DQ61"/>
<dbReference type="GO" id="GO:0005743">
    <property type="term" value="C:mitochondrial inner membrane"/>
    <property type="evidence" value="ECO:0007669"/>
    <property type="project" value="TreeGrafter"/>
</dbReference>
<evidence type="ECO:0000256" key="1">
    <source>
        <dbReference type="ARBA" id="ARBA00004141"/>
    </source>
</evidence>
<dbReference type="STRING" id="63057.A0A2P5DQ61"/>
<comment type="caution">
    <text evidence="7">The sequence shown here is derived from an EMBL/GenBank/DDBJ whole genome shotgun (WGS) entry which is preliminary data.</text>
</comment>
<proteinExistence type="predicted"/>
<dbReference type="InterPro" id="IPR027417">
    <property type="entry name" value="P-loop_NTPase"/>
</dbReference>
<dbReference type="PANTHER" id="PTHR43394:SF18">
    <property type="entry name" value="ABC TRANSPORTER B FAMILY MEMBER 11-LIKE"/>
    <property type="match status" value="1"/>
</dbReference>
<name>A0A2P5DQ61_TREOI</name>
<dbReference type="GO" id="GO:0005524">
    <property type="term" value="F:ATP binding"/>
    <property type="evidence" value="ECO:0007669"/>
    <property type="project" value="InterPro"/>
</dbReference>
<feature type="transmembrane region" description="Helical" evidence="5">
    <location>
        <begin position="7"/>
        <end position="28"/>
    </location>
</feature>
<dbReference type="SUPFAM" id="SSF52540">
    <property type="entry name" value="P-loop containing nucleoside triphosphate hydrolases"/>
    <property type="match status" value="1"/>
</dbReference>
<dbReference type="OrthoDB" id="1163052at2759"/>
<keyword evidence="2 5" id="KW-0812">Transmembrane</keyword>
<organism evidence="7 8">
    <name type="scientific">Trema orientale</name>
    <name type="common">Charcoal tree</name>
    <name type="synonym">Celtis orientalis</name>
    <dbReference type="NCBI Taxonomy" id="63057"/>
    <lineage>
        <taxon>Eukaryota</taxon>
        <taxon>Viridiplantae</taxon>
        <taxon>Streptophyta</taxon>
        <taxon>Embryophyta</taxon>
        <taxon>Tracheophyta</taxon>
        <taxon>Spermatophyta</taxon>
        <taxon>Magnoliopsida</taxon>
        <taxon>eudicotyledons</taxon>
        <taxon>Gunneridae</taxon>
        <taxon>Pentapetalae</taxon>
        <taxon>rosids</taxon>
        <taxon>fabids</taxon>
        <taxon>Rosales</taxon>
        <taxon>Cannabaceae</taxon>
        <taxon>Trema</taxon>
    </lineage>
</organism>
<accession>A0A2P5DQ61</accession>
<evidence type="ECO:0000313" key="7">
    <source>
        <dbReference type="EMBL" id="PON75442.1"/>
    </source>
</evidence>
<dbReference type="Pfam" id="PF00005">
    <property type="entry name" value="ABC_tran"/>
    <property type="match status" value="1"/>
</dbReference>
<dbReference type="GO" id="GO:0016887">
    <property type="term" value="F:ATP hydrolysis activity"/>
    <property type="evidence" value="ECO:0007669"/>
    <property type="project" value="InterPro"/>
</dbReference>
<evidence type="ECO:0000256" key="3">
    <source>
        <dbReference type="ARBA" id="ARBA00022989"/>
    </source>
</evidence>
<keyword evidence="4 5" id="KW-0472">Membrane</keyword>
<comment type="subcellular location">
    <subcellularLocation>
        <location evidence="1">Membrane</location>
        <topology evidence="1">Multi-pass membrane protein</topology>
    </subcellularLocation>
</comment>
<dbReference type="EMBL" id="JXTC01000256">
    <property type="protein sequence ID" value="PON75442.1"/>
    <property type="molecule type" value="Genomic_DNA"/>
</dbReference>
<dbReference type="GO" id="GO:0090374">
    <property type="term" value="P:oligopeptide export from mitochondrion"/>
    <property type="evidence" value="ECO:0007669"/>
    <property type="project" value="TreeGrafter"/>
</dbReference>
<gene>
    <name evidence="7" type="ORF">TorRG33x02_245360</name>
</gene>
<sequence length="178" mass="19758">MALVGDAFALVVQNIAIIIAGLVIAFTATTVSQSTILAPDSTKARDSTTSIFKIHDRKPNIDSSRDECLTLPTIAKDIELQHVSFRYATRPNVEIFKDLGLSIPSGKTISVVGESCGRKSMIVSLIKRFYDPLSGQLTLDEIEIKNFKLSWLRQQIGLVSQEQILFNETIRENIEYGK</sequence>
<evidence type="ECO:0000256" key="2">
    <source>
        <dbReference type="ARBA" id="ARBA00022692"/>
    </source>
</evidence>
<evidence type="ECO:0000259" key="6">
    <source>
        <dbReference type="Pfam" id="PF00005"/>
    </source>
</evidence>
<dbReference type="InterPro" id="IPR003439">
    <property type="entry name" value="ABC_transporter-like_ATP-bd"/>
</dbReference>
<evidence type="ECO:0000256" key="5">
    <source>
        <dbReference type="SAM" id="Phobius"/>
    </source>
</evidence>
<evidence type="ECO:0000256" key="4">
    <source>
        <dbReference type="ARBA" id="ARBA00023136"/>
    </source>
</evidence>
<dbReference type="GO" id="GO:0015421">
    <property type="term" value="F:ABC-type oligopeptide transporter activity"/>
    <property type="evidence" value="ECO:0007669"/>
    <property type="project" value="TreeGrafter"/>
</dbReference>
<keyword evidence="8" id="KW-1185">Reference proteome</keyword>
<dbReference type="Gene3D" id="1.20.1560.10">
    <property type="entry name" value="ABC transporter type 1, transmembrane domain"/>
    <property type="match status" value="1"/>
</dbReference>